<dbReference type="InterPro" id="IPR013094">
    <property type="entry name" value="AB_hydrolase_3"/>
</dbReference>
<dbReference type="SUPFAM" id="SSF53474">
    <property type="entry name" value="alpha/beta-Hydrolases"/>
    <property type="match status" value="1"/>
</dbReference>
<reference evidence="2" key="1">
    <citation type="submission" date="2021-06" db="EMBL/GenBank/DDBJ databases">
        <authorList>
            <person name="Kallberg Y."/>
            <person name="Tangrot J."/>
            <person name="Rosling A."/>
        </authorList>
    </citation>
    <scope>NUCLEOTIDE SEQUENCE</scope>
    <source>
        <strain evidence="2">AZ414A</strain>
    </source>
</reference>
<gene>
    <name evidence="2" type="ORF">DEBURN_LOCUS8446</name>
</gene>
<sequence length="160" mass="18451">MLELIMIRSLVSNTPTFTSIIINHFVKVTAKGLFLNRKFKDEIVIPNQFSKNAQPYLKQVINEYVIDDEWKQFDDDDKSNTLTLFTWRLYCLGSTNSHRQLTTNLTKETDALVFAIDYRLASQNKFPAGLHDTIAAYLYFTNPLEDASFEPISISHPIII</sequence>
<dbReference type="AlphaFoldDB" id="A0A9N9G5E3"/>
<comment type="caution">
    <text evidence="2">The sequence shown here is derived from an EMBL/GenBank/DDBJ whole genome shotgun (WGS) entry which is preliminary data.</text>
</comment>
<proteinExistence type="predicted"/>
<dbReference type="Gene3D" id="3.40.50.1820">
    <property type="entry name" value="alpha/beta hydrolase"/>
    <property type="match status" value="1"/>
</dbReference>
<dbReference type="GO" id="GO:0016787">
    <property type="term" value="F:hydrolase activity"/>
    <property type="evidence" value="ECO:0007669"/>
    <property type="project" value="InterPro"/>
</dbReference>
<organism evidence="2 3">
    <name type="scientific">Diversispora eburnea</name>
    <dbReference type="NCBI Taxonomy" id="1213867"/>
    <lineage>
        <taxon>Eukaryota</taxon>
        <taxon>Fungi</taxon>
        <taxon>Fungi incertae sedis</taxon>
        <taxon>Mucoromycota</taxon>
        <taxon>Glomeromycotina</taxon>
        <taxon>Glomeromycetes</taxon>
        <taxon>Diversisporales</taxon>
        <taxon>Diversisporaceae</taxon>
        <taxon>Diversispora</taxon>
    </lineage>
</organism>
<dbReference type="Pfam" id="PF07859">
    <property type="entry name" value="Abhydrolase_3"/>
    <property type="match status" value="1"/>
</dbReference>
<dbReference type="EMBL" id="CAJVPK010001245">
    <property type="protein sequence ID" value="CAG8578382.1"/>
    <property type="molecule type" value="Genomic_DNA"/>
</dbReference>
<protein>
    <submittedName>
        <fullName evidence="2">5818_t:CDS:1</fullName>
    </submittedName>
</protein>
<accession>A0A9N9G5E3</accession>
<dbReference type="OrthoDB" id="408631at2759"/>
<feature type="domain" description="Alpha/beta hydrolase fold-3" evidence="1">
    <location>
        <begin position="90"/>
        <end position="143"/>
    </location>
</feature>
<evidence type="ECO:0000313" key="2">
    <source>
        <dbReference type="EMBL" id="CAG8578382.1"/>
    </source>
</evidence>
<keyword evidence="3" id="KW-1185">Reference proteome</keyword>
<dbReference type="Proteomes" id="UP000789706">
    <property type="component" value="Unassembled WGS sequence"/>
</dbReference>
<name>A0A9N9G5E3_9GLOM</name>
<evidence type="ECO:0000259" key="1">
    <source>
        <dbReference type="Pfam" id="PF07859"/>
    </source>
</evidence>
<evidence type="ECO:0000313" key="3">
    <source>
        <dbReference type="Proteomes" id="UP000789706"/>
    </source>
</evidence>
<dbReference type="InterPro" id="IPR029058">
    <property type="entry name" value="AB_hydrolase_fold"/>
</dbReference>